<gene>
    <name evidence="7" type="ORF">HNQ60_001695</name>
</gene>
<dbReference type="SMART" id="SM00028">
    <property type="entry name" value="TPR"/>
    <property type="match status" value="4"/>
</dbReference>
<dbReference type="InterPro" id="IPR043128">
    <property type="entry name" value="Rev_trsase/Diguanyl_cyclase"/>
</dbReference>
<evidence type="ECO:0000256" key="4">
    <source>
        <dbReference type="SAM" id="Phobius"/>
    </source>
</evidence>
<dbReference type="RefSeq" id="WP_184330619.1">
    <property type="nucleotide sequence ID" value="NZ_JACHHZ010000002.1"/>
</dbReference>
<dbReference type="InterPro" id="IPR029787">
    <property type="entry name" value="Nucleotide_cyclase"/>
</dbReference>
<protein>
    <recommendedName>
        <fullName evidence="2">diguanylate cyclase</fullName>
        <ecNumber evidence="2">2.7.7.65</ecNumber>
    </recommendedName>
</protein>
<dbReference type="PROSITE" id="PS50887">
    <property type="entry name" value="GGDEF"/>
    <property type="match status" value="1"/>
</dbReference>
<feature type="chain" id="PRO_5033067932" description="diguanylate cyclase" evidence="5">
    <location>
        <begin position="27"/>
        <end position="657"/>
    </location>
</feature>
<dbReference type="InterPro" id="IPR000160">
    <property type="entry name" value="GGDEF_dom"/>
</dbReference>
<dbReference type="CDD" id="cd01949">
    <property type="entry name" value="GGDEF"/>
    <property type="match status" value="1"/>
</dbReference>
<evidence type="ECO:0000256" key="5">
    <source>
        <dbReference type="SAM" id="SignalP"/>
    </source>
</evidence>
<evidence type="ECO:0000313" key="7">
    <source>
        <dbReference type="EMBL" id="MBB6092817.1"/>
    </source>
</evidence>
<proteinExistence type="predicted"/>
<keyword evidence="5" id="KW-0732">Signal</keyword>
<evidence type="ECO:0000256" key="1">
    <source>
        <dbReference type="ARBA" id="ARBA00001946"/>
    </source>
</evidence>
<keyword evidence="4" id="KW-0812">Transmembrane</keyword>
<feature type="signal peptide" evidence="5">
    <location>
        <begin position="1"/>
        <end position="26"/>
    </location>
</feature>
<accession>A0A841HII2</accession>
<comment type="cofactor">
    <cofactor evidence="1">
        <name>Mg(2+)</name>
        <dbReference type="ChEBI" id="CHEBI:18420"/>
    </cofactor>
</comment>
<dbReference type="InterPro" id="IPR050469">
    <property type="entry name" value="Diguanylate_Cyclase"/>
</dbReference>
<dbReference type="SMART" id="SM00267">
    <property type="entry name" value="GGDEF"/>
    <property type="match status" value="1"/>
</dbReference>
<dbReference type="NCBIfam" id="TIGR00254">
    <property type="entry name" value="GGDEF"/>
    <property type="match status" value="1"/>
</dbReference>
<comment type="caution">
    <text evidence="7">The sequence shown here is derived from an EMBL/GenBank/DDBJ whole genome shotgun (WGS) entry which is preliminary data.</text>
</comment>
<sequence>MSPALPLRRSLRRFASGALSTLLAFAAMEASGACMVSTDAVMRAYDRQVGRDPAAVVSEISTRLTSGQDTDPLQRAALYGVLAEAYASLERYAETREAANKGLALVSDPLNPVYVNLLHYGASNSFDEETRPLAFSQTQAALDVQPAGSSAQACLLTALGILEHFSGRTDQASIYLTRAYRMSEGDERAPQRIIAAEVLSIVMRDLHDFSQALALNKEVIGWYEQNAPFRIAVAHFMRGAIFREIGSHAEALKELEISRELGVEANDAMGIAYADQLMCASNVDLGALAVARRQCGNALRTFTEAGSIDPRKKVLTNLAEIDLLEHTPAAALARLNQVLDQQGRDIAPFRLAKVYELRAQANTQLGHADAALADYQAYMDRYKTSTDAERAREAAALRARFETDREIERNAFLQRELQSKNEKLQAQSARLRWMIVSGLAGTAVIALLTYLLVTAKRKRALLAQLAQQDDLTALPNRRRTLQLATEAFDVTRAYRQPLTIGILDLDHFKQINDRFGHATGDFVLQEFSRIGREVIRETDVLGRWGGEEFLIVLPNTTLDVALGIVDRIREASTRIKGAAATVELKVSLSAGLATNEGDPVRLEEIIASADTALYEAKKSGRDVVRVSQESYDVASTGIRKRLRHAGIDLKTGSHRKT</sequence>
<dbReference type="Pfam" id="PF00990">
    <property type="entry name" value="GGDEF"/>
    <property type="match status" value="1"/>
</dbReference>
<dbReference type="Proteomes" id="UP000588068">
    <property type="component" value="Unassembled WGS sequence"/>
</dbReference>
<dbReference type="EC" id="2.7.7.65" evidence="2"/>
<dbReference type="SUPFAM" id="SSF48452">
    <property type="entry name" value="TPR-like"/>
    <property type="match status" value="2"/>
</dbReference>
<dbReference type="Gene3D" id="3.30.70.270">
    <property type="match status" value="1"/>
</dbReference>
<dbReference type="PANTHER" id="PTHR45138:SF9">
    <property type="entry name" value="DIGUANYLATE CYCLASE DGCM-RELATED"/>
    <property type="match status" value="1"/>
</dbReference>
<dbReference type="InterPro" id="IPR011990">
    <property type="entry name" value="TPR-like_helical_dom_sf"/>
</dbReference>
<feature type="domain" description="GGDEF" evidence="6">
    <location>
        <begin position="496"/>
        <end position="629"/>
    </location>
</feature>
<dbReference type="GO" id="GO:0005886">
    <property type="term" value="C:plasma membrane"/>
    <property type="evidence" value="ECO:0007669"/>
    <property type="project" value="TreeGrafter"/>
</dbReference>
<name>A0A841HII2_9GAMM</name>
<dbReference type="EMBL" id="JACHHZ010000002">
    <property type="protein sequence ID" value="MBB6092817.1"/>
    <property type="molecule type" value="Genomic_DNA"/>
</dbReference>
<dbReference type="FunFam" id="3.30.70.270:FF:000001">
    <property type="entry name" value="Diguanylate cyclase domain protein"/>
    <property type="match status" value="1"/>
</dbReference>
<evidence type="ECO:0000313" key="8">
    <source>
        <dbReference type="Proteomes" id="UP000588068"/>
    </source>
</evidence>
<dbReference type="SUPFAM" id="SSF55073">
    <property type="entry name" value="Nucleotide cyclase"/>
    <property type="match status" value="1"/>
</dbReference>
<evidence type="ECO:0000259" key="6">
    <source>
        <dbReference type="PROSITE" id="PS50887"/>
    </source>
</evidence>
<dbReference type="AlphaFoldDB" id="A0A841HII2"/>
<organism evidence="7 8">
    <name type="scientific">Povalibacter uvarum</name>
    <dbReference type="NCBI Taxonomy" id="732238"/>
    <lineage>
        <taxon>Bacteria</taxon>
        <taxon>Pseudomonadati</taxon>
        <taxon>Pseudomonadota</taxon>
        <taxon>Gammaproteobacteria</taxon>
        <taxon>Steroidobacterales</taxon>
        <taxon>Steroidobacteraceae</taxon>
        <taxon>Povalibacter</taxon>
    </lineage>
</organism>
<dbReference type="InterPro" id="IPR019734">
    <property type="entry name" value="TPR_rpt"/>
</dbReference>
<reference evidence="7 8" key="1">
    <citation type="submission" date="2020-08" db="EMBL/GenBank/DDBJ databases">
        <title>Genomic Encyclopedia of Type Strains, Phase IV (KMG-IV): sequencing the most valuable type-strain genomes for metagenomic binning, comparative biology and taxonomic classification.</title>
        <authorList>
            <person name="Goeker M."/>
        </authorList>
    </citation>
    <scope>NUCLEOTIDE SEQUENCE [LARGE SCALE GENOMIC DNA]</scope>
    <source>
        <strain evidence="7 8">DSM 26723</strain>
    </source>
</reference>
<keyword evidence="4" id="KW-0472">Membrane</keyword>
<comment type="catalytic activity">
    <reaction evidence="3">
        <text>2 GTP = 3',3'-c-di-GMP + 2 diphosphate</text>
        <dbReference type="Rhea" id="RHEA:24898"/>
        <dbReference type="ChEBI" id="CHEBI:33019"/>
        <dbReference type="ChEBI" id="CHEBI:37565"/>
        <dbReference type="ChEBI" id="CHEBI:58805"/>
        <dbReference type="EC" id="2.7.7.65"/>
    </reaction>
</comment>
<keyword evidence="8" id="KW-1185">Reference proteome</keyword>
<dbReference type="GO" id="GO:1902201">
    <property type="term" value="P:negative regulation of bacterial-type flagellum-dependent cell motility"/>
    <property type="evidence" value="ECO:0007669"/>
    <property type="project" value="TreeGrafter"/>
</dbReference>
<evidence type="ECO:0000256" key="2">
    <source>
        <dbReference type="ARBA" id="ARBA00012528"/>
    </source>
</evidence>
<dbReference type="GO" id="GO:0052621">
    <property type="term" value="F:diguanylate cyclase activity"/>
    <property type="evidence" value="ECO:0007669"/>
    <property type="project" value="UniProtKB-EC"/>
</dbReference>
<dbReference type="GO" id="GO:0043709">
    <property type="term" value="P:cell adhesion involved in single-species biofilm formation"/>
    <property type="evidence" value="ECO:0007669"/>
    <property type="project" value="TreeGrafter"/>
</dbReference>
<keyword evidence="4" id="KW-1133">Transmembrane helix</keyword>
<dbReference type="Gene3D" id="1.25.40.10">
    <property type="entry name" value="Tetratricopeptide repeat domain"/>
    <property type="match status" value="2"/>
</dbReference>
<evidence type="ECO:0000256" key="3">
    <source>
        <dbReference type="ARBA" id="ARBA00034247"/>
    </source>
</evidence>
<dbReference type="PANTHER" id="PTHR45138">
    <property type="entry name" value="REGULATORY COMPONENTS OF SENSORY TRANSDUCTION SYSTEM"/>
    <property type="match status" value="1"/>
</dbReference>
<feature type="transmembrane region" description="Helical" evidence="4">
    <location>
        <begin position="433"/>
        <end position="453"/>
    </location>
</feature>